<evidence type="ECO:0000313" key="2">
    <source>
        <dbReference type="EMBL" id="KAK5172252.1"/>
    </source>
</evidence>
<dbReference type="Proteomes" id="UP001337655">
    <property type="component" value="Unassembled WGS sequence"/>
</dbReference>
<evidence type="ECO:0000256" key="1">
    <source>
        <dbReference type="SAM" id="MobiDB-lite"/>
    </source>
</evidence>
<keyword evidence="3" id="KW-1185">Reference proteome</keyword>
<protein>
    <recommendedName>
        <fullName evidence="4">Secreted protein</fullName>
    </recommendedName>
</protein>
<organism evidence="2 3">
    <name type="scientific">Saxophila tyrrhenica</name>
    <dbReference type="NCBI Taxonomy" id="1690608"/>
    <lineage>
        <taxon>Eukaryota</taxon>
        <taxon>Fungi</taxon>
        <taxon>Dikarya</taxon>
        <taxon>Ascomycota</taxon>
        <taxon>Pezizomycotina</taxon>
        <taxon>Dothideomycetes</taxon>
        <taxon>Dothideomycetidae</taxon>
        <taxon>Mycosphaerellales</taxon>
        <taxon>Extremaceae</taxon>
        <taxon>Saxophila</taxon>
    </lineage>
</organism>
<accession>A0AAV9PGH0</accession>
<gene>
    <name evidence="2" type="ORF">LTR77_003890</name>
</gene>
<sequence>MKANMRNFAAGMALATFASTGIILGMANAHPQRLPPPPGAPTKCAGSDASAEHSNVLSCPLQPGAVDILCSGPGSDLQGGTCNPKGMDERPPSTLCYCTNGNFCCNLSGGMEVPGGENPVDYYNDVAWNCNG</sequence>
<reference evidence="2 3" key="1">
    <citation type="submission" date="2023-08" db="EMBL/GenBank/DDBJ databases">
        <title>Black Yeasts Isolated from many extreme environments.</title>
        <authorList>
            <person name="Coleine C."/>
            <person name="Stajich J.E."/>
            <person name="Selbmann L."/>
        </authorList>
    </citation>
    <scope>NUCLEOTIDE SEQUENCE [LARGE SCALE GENOMIC DNA]</scope>
    <source>
        <strain evidence="2 3">CCFEE 5935</strain>
    </source>
</reference>
<proteinExistence type="predicted"/>
<dbReference type="GeneID" id="89925236"/>
<dbReference type="AlphaFoldDB" id="A0AAV9PGH0"/>
<comment type="caution">
    <text evidence="2">The sequence shown here is derived from an EMBL/GenBank/DDBJ whole genome shotgun (WGS) entry which is preliminary data.</text>
</comment>
<feature type="region of interest" description="Disordered" evidence="1">
    <location>
        <begin position="29"/>
        <end position="48"/>
    </location>
</feature>
<evidence type="ECO:0008006" key="4">
    <source>
        <dbReference type="Google" id="ProtNLM"/>
    </source>
</evidence>
<name>A0AAV9PGH0_9PEZI</name>
<evidence type="ECO:0000313" key="3">
    <source>
        <dbReference type="Proteomes" id="UP001337655"/>
    </source>
</evidence>
<dbReference type="EMBL" id="JAVRRT010000005">
    <property type="protein sequence ID" value="KAK5172252.1"/>
    <property type="molecule type" value="Genomic_DNA"/>
</dbReference>
<dbReference type="RefSeq" id="XP_064661096.1">
    <property type="nucleotide sequence ID" value="XM_064801145.1"/>
</dbReference>